<comment type="caution">
    <text evidence="12">The sequence shown here is derived from an EMBL/GenBank/DDBJ whole genome shotgun (WGS) entry which is preliminary data.</text>
</comment>
<name>A0ABV8MN72_9NEIS</name>
<evidence type="ECO:0000313" key="12">
    <source>
        <dbReference type="EMBL" id="MFC4159499.1"/>
    </source>
</evidence>
<evidence type="ECO:0000256" key="4">
    <source>
        <dbReference type="ARBA" id="ARBA00022448"/>
    </source>
</evidence>
<dbReference type="NCBIfam" id="TIGR00739">
    <property type="entry name" value="yajC"/>
    <property type="match status" value="1"/>
</dbReference>
<dbReference type="PANTHER" id="PTHR33909:SF1">
    <property type="entry name" value="SEC TRANSLOCON ACCESSORY COMPLEX SUBUNIT YAJC"/>
    <property type="match status" value="1"/>
</dbReference>
<accession>A0ABV8MN72</accession>
<evidence type="ECO:0000256" key="1">
    <source>
        <dbReference type="ARBA" id="ARBA00004162"/>
    </source>
</evidence>
<proteinExistence type="inferred from homology"/>
<keyword evidence="8 11" id="KW-1133">Transmembrane helix</keyword>
<dbReference type="PANTHER" id="PTHR33909">
    <property type="entry name" value="SEC TRANSLOCON ACCESSORY COMPLEX SUBUNIT YAJC"/>
    <property type="match status" value="1"/>
</dbReference>
<dbReference type="SMART" id="SM01323">
    <property type="entry name" value="YajC"/>
    <property type="match status" value="1"/>
</dbReference>
<sequence>MFISTAYAAAPAQAEPSLLMQLGPMIVIVVLFYFMMIRPQQTRMKQHKAMLDALAKGDEVVTNGGELGRVVKASEQYLTIEVADGVEILVQRGAIATKLEKGTIKANR</sequence>
<organism evidence="12 13">
    <name type="scientific">Chitinimonas lacunae</name>
    <dbReference type="NCBI Taxonomy" id="1963018"/>
    <lineage>
        <taxon>Bacteria</taxon>
        <taxon>Pseudomonadati</taxon>
        <taxon>Pseudomonadota</taxon>
        <taxon>Betaproteobacteria</taxon>
        <taxon>Neisseriales</taxon>
        <taxon>Chitinibacteraceae</taxon>
        <taxon>Chitinimonas</taxon>
    </lineage>
</organism>
<evidence type="ECO:0000256" key="7">
    <source>
        <dbReference type="ARBA" id="ARBA00022927"/>
    </source>
</evidence>
<feature type="transmembrane region" description="Helical" evidence="11">
    <location>
        <begin position="18"/>
        <end position="37"/>
    </location>
</feature>
<comment type="subcellular location">
    <subcellularLocation>
        <location evidence="1">Cell membrane</location>
        <topology evidence="1">Single-pass membrane protein</topology>
    </subcellularLocation>
</comment>
<evidence type="ECO:0000256" key="6">
    <source>
        <dbReference type="ARBA" id="ARBA00022692"/>
    </source>
</evidence>
<keyword evidence="9" id="KW-0811">Translocation</keyword>
<dbReference type="RefSeq" id="WP_378163318.1">
    <property type="nucleotide sequence ID" value="NZ_JBHSBU010000001.1"/>
</dbReference>
<dbReference type="Proteomes" id="UP001595791">
    <property type="component" value="Unassembled WGS sequence"/>
</dbReference>
<gene>
    <name evidence="12" type="primary">yajC</name>
    <name evidence="12" type="ORF">ACFOW7_09050</name>
</gene>
<keyword evidence="6 11" id="KW-0812">Transmembrane</keyword>
<evidence type="ECO:0000256" key="8">
    <source>
        <dbReference type="ARBA" id="ARBA00022989"/>
    </source>
</evidence>
<comment type="similarity">
    <text evidence="2">Belongs to the YajC family.</text>
</comment>
<keyword evidence="13" id="KW-1185">Reference proteome</keyword>
<keyword evidence="7" id="KW-0653">Protein transport</keyword>
<keyword evidence="5" id="KW-1003">Cell membrane</keyword>
<evidence type="ECO:0000256" key="10">
    <source>
        <dbReference type="ARBA" id="ARBA00023136"/>
    </source>
</evidence>
<evidence type="ECO:0000256" key="11">
    <source>
        <dbReference type="SAM" id="Phobius"/>
    </source>
</evidence>
<dbReference type="InterPro" id="IPR003849">
    <property type="entry name" value="Preprotein_translocase_YajC"/>
</dbReference>
<evidence type="ECO:0000256" key="9">
    <source>
        <dbReference type="ARBA" id="ARBA00023010"/>
    </source>
</evidence>
<evidence type="ECO:0000256" key="2">
    <source>
        <dbReference type="ARBA" id="ARBA00006742"/>
    </source>
</evidence>
<evidence type="ECO:0000256" key="3">
    <source>
        <dbReference type="ARBA" id="ARBA00014962"/>
    </source>
</evidence>
<reference evidence="13" key="1">
    <citation type="journal article" date="2019" name="Int. J. Syst. Evol. Microbiol.">
        <title>The Global Catalogue of Microorganisms (GCM) 10K type strain sequencing project: providing services to taxonomists for standard genome sequencing and annotation.</title>
        <authorList>
            <consortium name="The Broad Institute Genomics Platform"/>
            <consortium name="The Broad Institute Genome Sequencing Center for Infectious Disease"/>
            <person name="Wu L."/>
            <person name="Ma J."/>
        </authorList>
    </citation>
    <scope>NUCLEOTIDE SEQUENCE [LARGE SCALE GENOMIC DNA]</scope>
    <source>
        <strain evidence="13">LMG 29894</strain>
    </source>
</reference>
<keyword evidence="4" id="KW-0813">Transport</keyword>
<dbReference type="EMBL" id="JBHSBU010000001">
    <property type="protein sequence ID" value="MFC4159499.1"/>
    <property type="molecule type" value="Genomic_DNA"/>
</dbReference>
<evidence type="ECO:0000256" key="5">
    <source>
        <dbReference type="ARBA" id="ARBA00022475"/>
    </source>
</evidence>
<protein>
    <recommendedName>
        <fullName evidence="3">Sec translocon accessory complex subunit YajC</fullName>
    </recommendedName>
</protein>
<dbReference type="PRINTS" id="PR01853">
    <property type="entry name" value="YAJCTRNLCASE"/>
</dbReference>
<keyword evidence="10 11" id="KW-0472">Membrane</keyword>
<dbReference type="Pfam" id="PF02699">
    <property type="entry name" value="YajC"/>
    <property type="match status" value="1"/>
</dbReference>
<evidence type="ECO:0000313" key="13">
    <source>
        <dbReference type="Proteomes" id="UP001595791"/>
    </source>
</evidence>